<accession>A0A563E3B6</accession>
<evidence type="ECO:0008006" key="3">
    <source>
        <dbReference type="Google" id="ProtNLM"/>
    </source>
</evidence>
<dbReference type="SUPFAM" id="SSF50800">
    <property type="entry name" value="PK beta-barrel domain-like"/>
    <property type="match status" value="1"/>
</dbReference>
<comment type="caution">
    <text evidence="1">The sequence shown here is derived from an EMBL/GenBank/DDBJ whole genome shotgun (WGS) entry which is preliminary data.</text>
</comment>
<evidence type="ECO:0000313" key="1">
    <source>
        <dbReference type="EMBL" id="TWP36691.1"/>
    </source>
</evidence>
<dbReference type="OrthoDB" id="9793178at2"/>
<evidence type="ECO:0000313" key="2">
    <source>
        <dbReference type="Proteomes" id="UP000320244"/>
    </source>
</evidence>
<dbReference type="EMBL" id="VCQV01000010">
    <property type="protein sequence ID" value="TWP36691.1"/>
    <property type="molecule type" value="Genomic_DNA"/>
</dbReference>
<name>A0A563E3B6_9MICO</name>
<keyword evidence="2" id="KW-1185">Reference proteome</keyword>
<organism evidence="1 2">
    <name type="scientific">Leekyejoonella antrihumi</name>
    <dbReference type="NCBI Taxonomy" id="1660198"/>
    <lineage>
        <taxon>Bacteria</taxon>
        <taxon>Bacillati</taxon>
        <taxon>Actinomycetota</taxon>
        <taxon>Actinomycetes</taxon>
        <taxon>Micrococcales</taxon>
        <taxon>Dermacoccaceae</taxon>
        <taxon>Leekyejoonella</taxon>
    </lineage>
</organism>
<reference evidence="1 2" key="1">
    <citation type="submission" date="2019-05" db="EMBL/GenBank/DDBJ databases">
        <authorList>
            <person name="Lee S.D."/>
        </authorList>
    </citation>
    <scope>NUCLEOTIDE SEQUENCE [LARGE SCALE GENOMIC DNA]</scope>
    <source>
        <strain evidence="1 2">C5-26</strain>
    </source>
</reference>
<dbReference type="AlphaFoldDB" id="A0A563E3B6"/>
<reference evidence="1 2" key="2">
    <citation type="submission" date="2019-08" db="EMBL/GenBank/DDBJ databases">
        <title>Jejuicoccus antrihumi gen. nov., sp. nov., a new member of the family Dermacoccaceae isolated from a cave.</title>
        <authorList>
            <person name="Schumann P."/>
            <person name="Kim I.S."/>
        </authorList>
    </citation>
    <scope>NUCLEOTIDE SEQUENCE [LARGE SCALE GENOMIC DNA]</scope>
    <source>
        <strain evidence="1 2">C5-26</strain>
    </source>
</reference>
<dbReference type="Proteomes" id="UP000320244">
    <property type="component" value="Unassembled WGS sequence"/>
</dbReference>
<proteinExistence type="predicted"/>
<sequence>MTMHVAHLSIYPDKGAPGVGLSTATVEPDGLTGDRRKKAAVHLVCLKDTADRDDPPRANIVLDAPDDLVSLVGARVTIGTALLEVTRQAGNCPGVYAEVIEPGQVSVGDEARRV</sequence>
<gene>
    <name evidence="1" type="ORF">FGL98_09575</name>
</gene>
<dbReference type="InterPro" id="IPR011037">
    <property type="entry name" value="Pyrv_Knase-like_insert_dom_sf"/>
</dbReference>
<dbReference type="RefSeq" id="WP_146316532.1">
    <property type="nucleotide sequence ID" value="NZ_VCQV01000010.1"/>
</dbReference>
<protein>
    <recommendedName>
        <fullName evidence="3">MOSC domain-containing protein</fullName>
    </recommendedName>
</protein>